<dbReference type="Proteomes" id="UP001479606">
    <property type="component" value="Unassembled WGS sequence"/>
</dbReference>
<sequence>MRTRATILTFTPPHKRRIAMTNRLTYLLAAGLLLGGCSQEQEKQRQADSARQDAIEAQAKADAERARADAKQVRADAEAKAHDLEKQADAVEKGAGDHPTVVTEEKKTTRYETVPARRR</sequence>
<comment type="caution">
    <text evidence="2">The sequence shown here is derived from an EMBL/GenBank/DDBJ whole genome shotgun (WGS) entry which is preliminary data.</text>
</comment>
<evidence type="ECO:0000256" key="1">
    <source>
        <dbReference type="SAM" id="MobiDB-lite"/>
    </source>
</evidence>
<protein>
    <submittedName>
        <fullName evidence="2">Uncharacterized protein</fullName>
    </submittedName>
</protein>
<organism evidence="2 3">
    <name type="scientific">Hymenobacter segetis</name>
    <dbReference type="NCBI Taxonomy" id="2025509"/>
    <lineage>
        <taxon>Bacteria</taxon>
        <taxon>Pseudomonadati</taxon>
        <taxon>Bacteroidota</taxon>
        <taxon>Cytophagia</taxon>
        <taxon>Cytophagales</taxon>
        <taxon>Hymenobacteraceae</taxon>
        <taxon>Hymenobacter</taxon>
    </lineage>
</organism>
<gene>
    <name evidence="2" type="ORF">AAFH49_10775</name>
</gene>
<proteinExistence type="predicted"/>
<dbReference type="RefSeq" id="WP_342298005.1">
    <property type="nucleotide sequence ID" value="NZ_JBCEVZ010000021.1"/>
</dbReference>
<feature type="region of interest" description="Disordered" evidence="1">
    <location>
        <begin position="39"/>
        <end position="119"/>
    </location>
</feature>
<keyword evidence="3" id="KW-1185">Reference proteome</keyword>
<reference evidence="2 3" key="1">
    <citation type="journal article" date="2018" name="Arch. Microbiol.">
        <title>Hymenobacter segetis sp. nov., isolated from soil.</title>
        <authorList>
            <person name="Ten L.N."/>
            <person name="Lim S.J."/>
            <person name="Kim B.O."/>
            <person name="Kang I.K."/>
            <person name="Jung H.Y."/>
        </authorList>
    </citation>
    <scope>NUCLEOTIDE SEQUENCE [LARGE SCALE GENOMIC DNA]</scope>
    <source>
        <strain evidence="2 3">S7-3-11</strain>
    </source>
</reference>
<feature type="compositionally biased region" description="Basic and acidic residues" evidence="1">
    <location>
        <begin position="40"/>
        <end position="96"/>
    </location>
</feature>
<dbReference type="EMBL" id="JBCEVZ010000021">
    <property type="protein sequence ID" value="MEL5994692.1"/>
    <property type="molecule type" value="Genomic_DNA"/>
</dbReference>
<accession>A0ABU9LVF1</accession>
<evidence type="ECO:0000313" key="2">
    <source>
        <dbReference type="EMBL" id="MEL5994692.1"/>
    </source>
</evidence>
<name>A0ABU9LVF1_9BACT</name>
<evidence type="ECO:0000313" key="3">
    <source>
        <dbReference type="Proteomes" id="UP001479606"/>
    </source>
</evidence>